<keyword evidence="12" id="KW-1185">Reference proteome</keyword>
<dbReference type="Gene3D" id="1.20.120.80">
    <property type="entry name" value="Cytochrome c oxidase, subunit III, four-helix bundle"/>
    <property type="match status" value="1"/>
</dbReference>
<comment type="caution">
    <text evidence="11">The sequence shown here is derived from an EMBL/GenBank/DDBJ whole genome shotgun (WGS) entry which is preliminary data.</text>
</comment>
<evidence type="ECO:0000259" key="10">
    <source>
        <dbReference type="PROSITE" id="PS50253"/>
    </source>
</evidence>
<evidence type="ECO:0000256" key="4">
    <source>
        <dbReference type="ARBA" id="ARBA00022692"/>
    </source>
</evidence>
<comment type="subcellular location">
    <subcellularLocation>
        <location evidence="1">Membrane</location>
        <topology evidence="1">Multi-pass membrane protein</topology>
    </subcellularLocation>
</comment>
<dbReference type="GO" id="GO:0016020">
    <property type="term" value="C:membrane"/>
    <property type="evidence" value="ECO:0007669"/>
    <property type="project" value="UniProtKB-SubCell"/>
</dbReference>
<evidence type="ECO:0000256" key="2">
    <source>
        <dbReference type="ARBA" id="ARBA00010581"/>
    </source>
</evidence>
<evidence type="ECO:0000256" key="7">
    <source>
        <dbReference type="ARBA" id="ARBA00023136"/>
    </source>
</evidence>
<proteinExistence type="inferred from homology"/>
<dbReference type="GO" id="GO:0004129">
    <property type="term" value="F:cytochrome-c oxidase activity"/>
    <property type="evidence" value="ECO:0007669"/>
    <property type="project" value="InterPro"/>
</dbReference>
<sequence length="107" mass="12397">RDVLREAIYQGCHSTYVFNGIKIGIILFIISENFFLFSFSDPLKKKKSLLITIILRIYFFLQLIEYINSPFTMADSIYGSTLFIATGDRLYNIHFSSYNHFGFEAAS</sequence>
<dbReference type="OrthoDB" id="7692377at2759"/>
<feature type="transmembrane region" description="Helical" evidence="9">
    <location>
        <begin position="16"/>
        <end position="37"/>
    </location>
</feature>
<name>A0A836JRC9_9HYME</name>
<dbReference type="PROSITE" id="PS50253">
    <property type="entry name" value="COX3"/>
    <property type="match status" value="1"/>
</dbReference>
<evidence type="ECO:0000313" key="12">
    <source>
        <dbReference type="Proteomes" id="UP000670152"/>
    </source>
</evidence>
<keyword evidence="4 8" id="KW-0812">Transmembrane</keyword>
<dbReference type="GO" id="GO:0005739">
    <property type="term" value="C:mitochondrion"/>
    <property type="evidence" value="ECO:0007669"/>
    <property type="project" value="TreeGrafter"/>
</dbReference>
<keyword evidence="7 9" id="KW-0472">Membrane</keyword>
<accession>A0A836JRC9</accession>
<dbReference type="InterPro" id="IPR000298">
    <property type="entry name" value="Cyt_c_oxidase-like_su3"/>
</dbReference>
<dbReference type="Pfam" id="PF00510">
    <property type="entry name" value="COX3"/>
    <property type="match status" value="2"/>
</dbReference>
<dbReference type="EMBL" id="JAANIB010006445">
    <property type="protein sequence ID" value="KAG5329089.1"/>
    <property type="molecule type" value="Genomic_DNA"/>
</dbReference>
<comment type="function">
    <text evidence="8">Component of the cytochrome c oxidase, the last enzyme in the mitochondrial electron transport chain which drives oxidative phosphorylation. The respiratory chain contains 3 multisubunit complexes succinate dehydrogenase (complex II, CII), ubiquinol-cytochrome c oxidoreductase (cytochrome b-c1 complex, complex III, CIII) and cytochrome c oxidase (complex IV, CIV), that cooperate to transfer electrons derived from NADH and succinate to molecular oxygen, creating an electrochemical gradient over the inner membrane that drives transmembrane transport and the ATP synthase. Cytochrome c oxidase is the component of the respiratory chain that catalyzes the reduction of oxygen to water. Electrons originating from reduced cytochrome c in the intermembrane space (IMS) are transferred via the dinuclear copper A center (CU(A)) of subunit 2 and heme A of subunit 1 to the active site in subunit 1, a binuclear center (BNC) formed by heme A3 and copper B (CU(B)). The BNC reduces molecular oxygen to 2 water molecules using 4 electrons from cytochrome c in the IMS and 4 protons from the mitochondrial matrix.</text>
</comment>
<evidence type="ECO:0000256" key="5">
    <source>
        <dbReference type="ARBA" id="ARBA00022967"/>
    </source>
</evidence>
<keyword evidence="5" id="KW-1278">Translocase</keyword>
<evidence type="ECO:0000256" key="6">
    <source>
        <dbReference type="ARBA" id="ARBA00022989"/>
    </source>
</evidence>
<dbReference type="InterPro" id="IPR024791">
    <property type="entry name" value="Cyt_c/ubiquinol_Oxase_su3"/>
</dbReference>
<evidence type="ECO:0000313" key="11">
    <source>
        <dbReference type="EMBL" id="KAG5329089.1"/>
    </source>
</evidence>
<gene>
    <name evidence="11" type="primary">Coiii_1</name>
    <name evidence="11" type="ORF">G6Z77_0015191</name>
</gene>
<dbReference type="InterPro" id="IPR013833">
    <property type="entry name" value="Cyt_c_oxidase_su3_a-hlx"/>
</dbReference>
<feature type="transmembrane region" description="Helical" evidence="9">
    <location>
        <begin position="49"/>
        <end position="67"/>
    </location>
</feature>
<evidence type="ECO:0000256" key="3">
    <source>
        <dbReference type="ARBA" id="ARBA00015944"/>
    </source>
</evidence>
<organism evidence="11 12">
    <name type="scientific">Acromyrmex heyeri</name>
    <dbReference type="NCBI Taxonomy" id="230685"/>
    <lineage>
        <taxon>Eukaryota</taxon>
        <taxon>Metazoa</taxon>
        <taxon>Ecdysozoa</taxon>
        <taxon>Arthropoda</taxon>
        <taxon>Hexapoda</taxon>
        <taxon>Insecta</taxon>
        <taxon>Pterygota</taxon>
        <taxon>Neoptera</taxon>
        <taxon>Endopterygota</taxon>
        <taxon>Hymenoptera</taxon>
        <taxon>Apocrita</taxon>
        <taxon>Aculeata</taxon>
        <taxon>Formicoidea</taxon>
        <taxon>Formicidae</taxon>
        <taxon>Myrmicinae</taxon>
        <taxon>Acromyrmex</taxon>
    </lineage>
</organism>
<reference evidence="11 12" key="1">
    <citation type="submission" date="2020-02" db="EMBL/GenBank/DDBJ databases">
        <title>Relaxed selection underlies rapid genomic changes in the transitions from sociality to social parasitism in ants.</title>
        <authorList>
            <person name="Bi X."/>
        </authorList>
    </citation>
    <scope>NUCLEOTIDE SEQUENCE [LARGE SCALE GENOMIC DNA]</scope>
    <source>
        <strain evidence="11">BGI-DK2014b</strain>
        <tissue evidence="11">Whole body</tissue>
    </source>
</reference>
<feature type="non-terminal residue" evidence="11">
    <location>
        <position position="1"/>
    </location>
</feature>
<protein>
    <recommendedName>
        <fullName evidence="3 8">Cytochrome c oxidase subunit 3</fullName>
    </recommendedName>
</protein>
<evidence type="ECO:0000256" key="8">
    <source>
        <dbReference type="RuleBase" id="RU003375"/>
    </source>
</evidence>
<dbReference type="Proteomes" id="UP000670152">
    <property type="component" value="Unassembled WGS sequence"/>
</dbReference>
<evidence type="ECO:0000256" key="9">
    <source>
        <dbReference type="SAM" id="Phobius"/>
    </source>
</evidence>
<dbReference type="PANTHER" id="PTHR11403:SF7">
    <property type="entry name" value="CYTOCHROME C OXIDASE SUBUNIT 3"/>
    <property type="match status" value="1"/>
</dbReference>
<dbReference type="PANTHER" id="PTHR11403">
    <property type="entry name" value="CYTOCHROME C OXIDASE SUBUNIT III"/>
    <property type="match status" value="1"/>
</dbReference>
<comment type="similarity">
    <text evidence="2 8">Belongs to the cytochrome c oxidase subunit 3 family.</text>
</comment>
<dbReference type="GO" id="GO:0006123">
    <property type="term" value="P:mitochondrial electron transport, cytochrome c to oxygen"/>
    <property type="evidence" value="ECO:0007669"/>
    <property type="project" value="TreeGrafter"/>
</dbReference>
<dbReference type="SUPFAM" id="SSF81452">
    <property type="entry name" value="Cytochrome c oxidase subunit III-like"/>
    <property type="match status" value="1"/>
</dbReference>
<feature type="non-terminal residue" evidence="11">
    <location>
        <position position="107"/>
    </location>
</feature>
<keyword evidence="6 9" id="KW-1133">Transmembrane helix</keyword>
<evidence type="ECO:0000256" key="1">
    <source>
        <dbReference type="ARBA" id="ARBA00004141"/>
    </source>
</evidence>
<feature type="domain" description="Heme-copper oxidase subunit III family profile" evidence="10">
    <location>
        <begin position="1"/>
        <end position="39"/>
    </location>
</feature>
<dbReference type="InterPro" id="IPR035973">
    <property type="entry name" value="Cyt_c_oxidase_su3-like_sf"/>
</dbReference>
<dbReference type="AlphaFoldDB" id="A0A836JRC9"/>
<keyword evidence="8" id="KW-0496">Mitochondrion</keyword>